<dbReference type="FunFam" id="2.60.40.10:FF:000289">
    <property type="entry name" value="Chromosome 6 open reading frame 106"/>
    <property type="match status" value="1"/>
</dbReference>
<dbReference type="Pfam" id="PF16158">
    <property type="entry name" value="N_BRCA1_IG"/>
    <property type="match status" value="1"/>
</dbReference>
<dbReference type="Gene3D" id="1.10.8.10">
    <property type="entry name" value="DNA helicase RuvA subunit, C-terminal domain"/>
    <property type="match status" value="1"/>
</dbReference>
<dbReference type="InParanoid" id="B3RLV0"/>
<accession>B3RLV0</accession>
<organism evidence="2 3">
    <name type="scientific">Trichoplax adhaerens</name>
    <name type="common">Trichoplax reptans</name>
    <dbReference type="NCBI Taxonomy" id="10228"/>
    <lineage>
        <taxon>Eukaryota</taxon>
        <taxon>Metazoa</taxon>
        <taxon>Placozoa</taxon>
        <taxon>Uniplacotomia</taxon>
        <taxon>Trichoplacea</taxon>
        <taxon>Trichoplacidae</taxon>
        <taxon>Trichoplax</taxon>
    </lineage>
</organism>
<dbReference type="eggNOG" id="KOG4351">
    <property type="taxonomic scope" value="Eukaryota"/>
</dbReference>
<dbReference type="InterPro" id="IPR039517">
    <property type="entry name" value="C6orf106_UBA-like"/>
</dbReference>
<dbReference type="CDD" id="cd14349">
    <property type="entry name" value="UBA_CF106"/>
    <property type="match status" value="1"/>
</dbReference>
<dbReference type="CDD" id="cd14947">
    <property type="entry name" value="NBR1_like"/>
    <property type="match status" value="1"/>
</dbReference>
<dbReference type="Proteomes" id="UP000009022">
    <property type="component" value="Unassembled WGS sequence"/>
</dbReference>
<evidence type="ECO:0000313" key="3">
    <source>
        <dbReference type="Proteomes" id="UP000009022"/>
    </source>
</evidence>
<dbReference type="OrthoDB" id="661148at2759"/>
<dbReference type="Gene3D" id="2.60.40.10">
    <property type="entry name" value="Immunoglobulins"/>
    <property type="match status" value="1"/>
</dbReference>
<dbReference type="RefSeq" id="XP_002108052.1">
    <property type="nucleotide sequence ID" value="XM_002108016.1"/>
</dbReference>
<gene>
    <name evidence="2" type="ORF">TRIADDRAFT_19174</name>
</gene>
<dbReference type="KEGG" id="tad:TRIADDRAFT_19174"/>
<name>B3RLV0_TRIAD</name>
<dbReference type="PhylomeDB" id="B3RLV0"/>
<feature type="domain" description="Nbr1 FW" evidence="1">
    <location>
        <begin position="75"/>
        <end position="172"/>
    </location>
</feature>
<sequence>MADDLMQKFSVLGTTDHDILIKQLQEYLNYQLSPSGCEFFLDMNNWNLQLALGSYFDYNAPTEYLPSMTFIQDVTIGEGESVQPNTQFVKTWRIQNSGQKRWPDSVRLRFIGGDQLGPSHEVRVQSHDAQEIGDVSVVMISPNQPGTFQGRWRMATQEGLFFGDIIWVIISVENSGLLGLTQQLSYINTRDNGETTMEHHDTTDFNPFGRVGATSTEAVFSQQASSSYPTLIKPQSLPDEDVSSTIPNERFYYYIK</sequence>
<dbReference type="PANTHER" id="PTHR20930:SF0">
    <property type="entry name" value="PROTEIN ILRUN"/>
    <property type="match status" value="1"/>
</dbReference>
<dbReference type="CTD" id="6749267"/>
<dbReference type="STRING" id="10228.B3RLV0"/>
<dbReference type="InterPro" id="IPR013783">
    <property type="entry name" value="Ig-like_fold"/>
</dbReference>
<dbReference type="AlphaFoldDB" id="B3RLV0"/>
<dbReference type="GeneID" id="6749267"/>
<keyword evidence="3" id="KW-1185">Reference proteome</keyword>
<protein>
    <recommendedName>
        <fullName evidence="1">Nbr1 FW domain-containing protein</fullName>
    </recommendedName>
</protein>
<evidence type="ECO:0000259" key="1">
    <source>
        <dbReference type="Pfam" id="PF16158"/>
    </source>
</evidence>
<dbReference type="PANTHER" id="PTHR20930">
    <property type="entry name" value="OVARIAN CARCINOMA ANTIGEN CA125-RELATED"/>
    <property type="match status" value="1"/>
</dbReference>
<dbReference type="EMBL" id="DS985241">
    <property type="protein sequence ID" value="EDV28850.1"/>
    <property type="molecule type" value="Genomic_DNA"/>
</dbReference>
<dbReference type="OMA" id="LESCNWN"/>
<dbReference type="HOGENOM" id="CLU_076188_0_1_1"/>
<proteinExistence type="predicted"/>
<dbReference type="Pfam" id="PF14555">
    <property type="entry name" value="UBA_4"/>
    <property type="match status" value="1"/>
</dbReference>
<dbReference type="InterPro" id="IPR032350">
    <property type="entry name" value="Nbr1_FW"/>
</dbReference>
<reference evidence="2 3" key="1">
    <citation type="journal article" date="2008" name="Nature">
        <title>The Trichoplax genome and the nature of placozoans.</title>
        <authorList>
            <person name="Srivastava M."/>
            <person name="Begovic E."/>
            <person name="Chapman J."/>
            <person name="Putnam N.H."/>
            <person name="Hellsten U."/>
            <person name="Kawashima T."/>
            <person name="Kuo A."/>
            <person name="Mitros T."/>
            <person name="Salamov A."/>
            <person name="Carpenter M.L."/>
            <person name="Signorovitch A.Y."/>
            <person name="Moreno M.A."/>
            <person name="Kamm K."/>
            <person name="Grimwood J."/>
            <person name="Schmutz J."/>
            <person name="Shapiro H."/>
            <person name="Grigoriev I.V."/>
            <person name="Buss L.W."/>
            <person name="Schierwater B."/>
            <person name="Dellaporta S.L."/>
            <person name="Rokhsar D.S."/>
        </authorList>
    </citation>
    <scope>NUCLEOTIDE SEQUENCE [LARGE SCALE GENOMIC DNA]</scope>
    <source>
        <strain evidence="2 3">Grell-BS-1999</strain>
    </source>
</reference>
<evidence type="ECO:0000313" key="2">
    <source>
        <dbReference type="EMBL" id="EDV28850.1"/>
    </source>
</evidence>